<gene>
    <name evidence="2" type="ORF">Aiant_82520</name>
</gene>
<reference evidence="2 3" key="1">
    <citation type="submission" date="2020-08" db="EMBL/GenBank/DDBJ databases">
        <title>Whole genome shotgun sequence of Actinoplanes ianthinogenes NBRC 13996.</title>
        <authorList>
            <person name="Komaki H."/>
            <person name="Tamura T."/>
        </authorList>
    </citation>
    <scope>NUCLEOTIDE SEQUENCE [LARGE SCALE GENOMIC DNA]</scope>
    <source>
        <strain evidence="2 3">NBRC 13996</strain>
    </source>
</reference>
<dbReference type="Proteomes" id="UP000676967">
    <property type="component" value="Chromosome"/>
</dbReference>
<evidence type="ECO:0000256" key="1">
    <source>
        <dbReference type="SAM" id="Phobius"/>
    </source>
</evidence>
<dbReference type="InterPro" id="IPR058068">
    <property type="entry name" value="LIC_13387-like"/>
</dbReference>
<evidence type="ECO:0000313" key="2">
    <source>
        <dbReference type="EMBL" id="BCJ47595.1"/>
    </source>
</evidence>
<dbReference type="NCBIfam" id="NF047765">
    <property type="entry name" value="LIC_13387_fam"/>
    <property type="match status" value="1"/>
</dbReference>
<name>A0ABN6CQV0_9ACTN</name>
<dbReference type="RefSeq" id="WP_189329986.1">
    <property type="nucleotide sequence ID" value="NZ_AP023356.1"/>
</dbReference>
<dbReference type="EMBL" id="AP023356">
    <property type="protein sequence ID" value="BCJ47595.1"/>
    <property type="molecule type" value="Genomic_DNA"/>
</dbReference>
<accession>A0ABN6CQV0</accession>
<keyword evidence="1" id="KW-0472">Membrane</keyword>
<proteinExistence type="predicted"/>
<keyword evidence="1" id="KW-0812">Transmembrane</keyword>
<feature type="transmembrane region" description="Helical" evidence="1">
    <location>
        <begin position="65"/>
        <end position="86"/>
    </location>
</feature>
<feature type="transmembrane region" description="Helical" evidence="1">
    <location>
        <begin position="98"/>
        <end position="117"/>
    </location>
</feature>
<evidence type="ECO:0008006" key="4">
    <source>
        <dbReference type="Google" id="ProtNLM"/>
    </source>
</evidence>
<feature type="transmembrane region" description="Helical" evidence="1">
    <location>
        <begin position="12"/>
        <end position="32"/>
    </location>
</feature>
<keyword evidence="3" id="KW-1185">Reference proteome</keyword>
<evidence type="ECO:0000313" key="3">
    <source>
        <dbReference type="Proteomes" id="UP000676967"/>
    </source>
</evidence>
<protein>
    <recommendedName>
        <fullName evidence="4">Integral membrane protein</fullName>
    </recommendedName>
</protein>
<keyword evidence="1" id="KW-1133">Transmembrane helix</keyword>
<organism evidence="2 3">
    <name type="scientific">Actinoplanes ianthinogenes</name>
    <dbReference type="NCBI Taxonomy" id="122358"/>
    <lineage>
        <taxon>Bacteria</taxon>
        <taxon>Bacillati</taxon>
        <taxon>Actinomycetota</taxon>
        <taxon>Actinomycetes</taxon>
        <taxon>Micromonosporales</taxon>
        <taxon>Micromonosporaceae</taxon>
        <taxon>Actinoplanes</taxon>
    </lineage>
</organism>
<sequence length="141" mass="14274">MELTALSAFRAGAWAWVLTGAGHLTLAAVLALRPADPATAPAVAAMRDADFGFAGPGRSLYDLNAGMSLVMGVALIFAGLVCVLVARGAPALVGRSRSLSGPALVASMVAFGLSVWLLPLPPIVLFGVATAAFGWAVRRAS</sequence>